<dbReference type="OrthoDB" id="8771795at2"/>
<proteinExistence type="inferred from homology"/>
<protein>
    <recommendedName>
        <fullName evidence="10">Permease</fullName>
    </recommendedName>
</protein>
<organism evidence="8 9">
    <name type="scientific">Pseudosporangium ferrugineum</name>
    <dbReference type="NCBI Taxonomy" id="439699"/>
    <lineage>
        <taxon>Bacteria</taxon>
        <taxon>Bacillati</taxon>
        <taxon>Actinomycetota</taxon>
        <taxon>Actinomycetes</taxon>
        <taxon>Micromonosporales</taxon>
        <taxon>Micromonosporaceae</taxon>
        <taxon>Pseudosporangium</taxon>
    </lineage>
</organism>
<comment type="subcellular location">
    <subcellularLocation>
        <location evidence="1">Cell membrane</location>
        <topology evidence="1">Multi-pass membrane protein</topology>
    </subcellularLocation>
</comment>
<dbReference type="AlphaFoldDB" id="A0A2T0RGD8"/>
<feature type="transmembrane region" description="Helical" evidence="7">
    <location>
        <begin position="184"/>
        <end position="202"/>
    </location>
</feature>
<evidence type="ECO:0000256" key="2">
    <source>
        <dbReference type="ARBA" id="ARBA00006386"/>
    </source>
</evidence>
<comment type="caution">
    <text evidence="8">The sequence shown here is derived from an EMBL/GenBank/DDBJ whole genome shotgun (WGS) entry which is preliminary data.</text>
</comment>
<evidence type="ECO:0000256" key="7">
    <source>
        <dbReference type="SAM" id="Phobius"/>
    </source>
</evidence>
<evidence type="ECO:0000313" key="9">
    <source>
        <dbReference type="Proteomes" id="UP000239209"/>
    </source>
</evidence>
<evidence type="ECO:0000256" key="1">
    <source>
        <dbReference type="ARBA" id="ARBA00004651"/>
    </source>
</evidence>
<name>A0A2T0RGD8_9ACTN</name>
<dbReference type="PANTHER" id="PTHR43299">
    <property type="entry name" value="UPF0718 PROTEIN YRAQ"/>
    <property type="match status" value="1"/>
</dbReference>
<keyword evidence="5 7" id="KW-1133">Transmembrane helix</keyword>
<dbReference type="PANTHER" id="PTHR43299:SF1">
    <property type="entry name" value="UPF0718 PROTEIN YRAQ"/>
    <property type="match status" value="1"/>
</dbReference>
<evidence type="ECO:0000313" key="8">
    <source>
        <dbReference type="EMBL" id="PRY20170.1"/>
    </source>
</evidence>
<feature type="transmembrane region" description="Helical" evidence="7">
    <location>
        <begin position="295"/>
        <end position="315"/>
    </location>
</feature>
<evidence type="ECO:0000256" key="4">
    <source>
        <dbReference type="ARBA" id="ARBA00022692"/>
    </source>
</evidence>
<dbReference type="Proteomes" id="UP000239209">
    <property type="component" value="Unassembled WGS sequence"/>
</dbReference>
<keyword evidence="6 7" id="KW-0472">Membrane</keyword>
<evidence type="ECO:0000256" key="5">
    <source>
        <dbReference type="ARBA" id="ARBA00022989"/>
    </source>
</evidence>
<keyword evidence="3" id="KW-1003">Cell membrane</keyword>
<keyword evidence="9" id="KW-1185">Reference proteome</keyword>
<dbReference type="GO" id="GO:0005886">
    <property type="term" value="C:plasma membrane"/>
    <property type="evidence" value="ECO:0007669"/>
    <property type="project" value="UniProtKB-SubCell"/>
</dbReference>
<accession>A0A2T0RGD8</accession>
<gene>
    <name evidence="8" type="ORF">CLV70_12551</name>
</gene>
<dbReference type="InterPro" id="IPR005524">
    <property type="entry name" value="DUF318"/>
</dbReference>
<dbReference type="EMBL" id="PVZG01000025">
    <property type="protein sequence ID" value="PRY20170.1"/>
    <property type="molecule type" value="Genomic_DNA"/>
</dbReference>
<evidence type="ECO:0000256" key="6">
    <source>
        <dbReference type="ARBA" id="ARBA00023136"/>
    </source>
</evidence>
<feature type="transmembrane region" description="Helical" evidence="7">
    <location>
        <begin position="17"/>
        <end position="35"/>
    </location>
</feature>
<keyword evidence="4 7" id="KW-0812">Transmembrane</keyword>
<feature type="transmembrane region" description="Helical" evidence="7">
    <location>
        <begin position="156"/>
        <end position="178"/>
    </location>
</feature>
<feature type="transmembrane region" description="Helical" evidence="7">
    <location>
        <begin position="265"/>
        <end position="283"/>
    </location>
</feature>
<feature type="transmembrane region" description="Helical" evidence="7">
    <location>
        <begin position="85"/>
        <end position="104"/>
    </location>
</feature>
<feature type="transmembrane region" description="Helical" evidence="7">
    <location>
        <begin position="231"/>
        <end position="253"/>
    </location>
</feature>
<reference evidence="8 9" key="1">
    <citation type="submission" date="2018-03" db="EMBL/GenBank/DDBJ databases">
        <title>Genomic Encyclopedia of Archaeal and Bacterial Type Strains, Phase II (KMG-II): from individual species to whole genera.</title>
        <authorList>
            <person name="Goeker M."/>
        </authorList>
    </citation>
    <scope>NUCLEOTIDE SEQUENCE [LARGE SCALE GENOMIC DNA]</scope>
    <source>
        <strain evidence="8 9">DSM 45348</strain>
    </source>
</reference>
<evidence type="ECO:0008006" key="10">
    <source>
        <dbReference type="Google" id="ProtNLM"/>
    </source>
</evidence>
<sequence>MAAASEPATAGPARTRLVVGVVAALTLAVALLAWAKWLPYAAKVPGLATIGAWPGSDILGVGGVRPGDAPSWAAATSFTGAYAQAVWRALLAALLIGAALQTLLPRTWLLRTLNRRGTLRSALAGGLAGTPSMMCTCCTAPVAVGLKRQGVGTAAVVAYWLGNPLLNPAVLVFLLFVAPWQWTVTRLVAGGLVVVGGAALVARLTDGRTAASTVVEEAADPPPSLRRYLRALLRMSLVLVPEYLVVVMLVGGFRGWLFPLGGSTGSGILVVLVAALVGTALVVPTAGEIPVAQGLALAGLSLGGVGALLVTLPAVSLPGMVMVGRAFGWRVTVVTAGVAAAGGMLAAALMVLLSR</sequence>
<feature type="transmembrane region" description="Helical" evidence="7">
    <location>
        <begin position="327"/>
        <end position="353"/>
    </location>
</feature>
<dbReference type="Pfam" id="PF03773">
    <property type="entry name" value="ArsP_1"/>
    <property type="match status" value="1"/>
</dbReference>
<evidence type="ECO:0000256" key="3">
    <source>
        <dbReference type="ARBA" id="ARBA00022475"/>
    </source>
</evidence>
<comment type="similarity">
    <text evidence="2">Belongs to the UPF0718 family.</text>
</comment>